<evidence type="ECO:0000313" key="6">
    <source>
        <dbReference type="Proteomes" id="UP000184032"/>
    </source>
</evidence>
<dbReference type="Pfam" id="PF02872">
    <property type="entry name" value="5_nucleotid_C"/>
    <property type="match status" value="1"/>
</dbReference>
<dbReference type="Proteomes" id="UP000184032">
    <property type="component" value="Unassembled WGS sequence"/>
</dbReference>
<dbReference type="InterPro" id="IPR036907">
    <property type="entry name" value="5'-Nucleotdase_C_sf"/>
</dbReference>
<accession>A0A1M5UBV9</accession>
<dbReference type="STRING" id="1120995.SAMN02745245_01720"/>
<reference evidence="5 6" key="1">
    <citation type="submission" date="2016-11" db="EMBL/GenBank/DDBJ databases">
        <authorList>
            <person name="Jaros S."/>
            <person name="Januszkiewicz K."/>
            <person name="Wedrychowicz H."/>
        </authorList>
    </citation>
    <scope>NUCLEOTIDE SEQUENCE [LARGE SCALE GENOMIC DNA]</scope>
    <source>
        <strain evidence="5 6">DSM 21120</strain>
    </source>
</reference>
<evidence type="ECO:0000256" key="2">
    <source>
        <dbReference type="RuleBase" id="RU362119"/>
    </source>
</evidence>
<evidence type="ECO:0000259" key="4">
    <source>
        <dbReference type="Pfam" id="PF02872"/>
    </source>
</evidence>
<gene>
    <name evidence="5" type="ORF">SAMN02745245_01720</name>
</gene>
<dbReference type="InterPro" id="IPR008334">
    <property type="entry name" value="5'-Nucleotdase_C"/>
</dbReference>
<sequence length="481" mass="55484">MKIYFTSDIHGYFFPTDYLDRNYKNTGLLCEANSFARDENTIVIDGGDTLQGSAFDYYMKTKNNSKSIGNIMSEVKYDFYTLGNHDFNYGYEYLLNYTNNFNAQCICANVEDTLGNIKIKPYVILNIEGKKVAITGLVTDWVSLWEKPEYLKNFKISNTFETAKKVLEEIKDADFKICIYHGGIEEDIHTFEKLSDTDENIAAKMARELNFDLILTAHQHMDVPSLKIENTHLVQCPANGEKYIEIGINLEDNTVNSTSKAPTSKPDKNIYNKFRELDLKTQDFLDSPLTTLDRDYLPEDKLTMAMKGSDLADFINRAQIEIADADISITSFANEIKGFNKNVTIRDVLLTYRFPNTLVVLEIDGKNLRAALEQNYTYIEYVNGKFEIAKKFLLPKVEHYNFDFFYGIEFELNLKNENYNKIGDIYYNKKLISDTDTFKLVMNNYRSTGAGNFTMYKNLKKVKEVNIEVSELLINYLSNLK</sequence>
<keyword evidence="2" id="KW-0547">Nucleotide-binding</keyword>
<dbReference type="GO" id="GO:0009166">
    <property type="term" value="P:nucleotide catabolic process"/>
    <property type="evidence" value="ECO:0007669"/>
    <property type="project" value="InterPro"/>
</dbReference>
<dbReference type="InterPro" id="IPR006179">
    <property type="entry name" value="5_nucleotidase/apyrase"/>
</dbReference>
<comment type="similarity">
    <text evidence="2">Belongs to the 5'-nucleotidase family.</text>
</comment>
<keyword evidence="6" id="KW-1185">Reference proteome</keyword>
<evidence type="ECO:0000256" key="1">
    <source>
        <dbReference type="ARBA" id="ARBA00022729"/>
    </source>
</evidence>
<name>A0A1M5UBV9_9FIRM</name>
<proteinExistence type="inferred from homology"/>
<keyword evidence="2" id="KW-0378">Hydrolase</keyword>
<dbReference type="PANTHER" id="PTHR11575:SF6">
    <property type="entry name" value="2',3'-CYCLIC-NUCLEOTIDE 2'-PHOSPHODIESTERASE_3'-NUCLEOTIDASE"/>
    <property type="match status" value="1"/>
</dbReference>
<dbReference type="EMBL" id="FQXI01000015">
    <property type="protein sequence ID" value="SHH60420.1"/>
    <property type="molecule type" value="Genomic_DNA"/>
</dbReference>
<dbReference type="Gene3D" id="3.90.780.10">
    <property type="entry name" value="5'-Nucleotidase, C-terminal domain"/>
    <property type="match status" value="1"/>
</dbReference>
<dbReference type="PRINTS" id="PR01607">
    <property type="entry name" value="APYRASEFAMLY"/>
</dbReference>
<evidence type="ECO:0000259" key="3">
    <source>
        <dbReference type="Pfam" id="PF00149"/>
    </source>
</evidence>
<dbReference type="GO" id="GO:0030288">
    <property type="term" value="C:outer membrane-bounded periplasmic space"/>
    <property type="evidence" value="ECO:0007669"/>
    <property type="project" value="TreeGrafter"/>
</dbReference>
<dbReference type="OrthoDB" id="7820733at2"/>
<feature type="domain" description="5'-Nucleotidase C-terminal" evidence="4">
    <location>
        <begin position="306"/>
        <end position="457"/>
    </location>
</feature>
<dbReference type="InterPro" id="IPR029052">
    <property type="entry name" value="Metallo-depent_PP-like"/>
</dbReference>
<keyword evidence="1" id="KW-0732">Signal</keyword>
<dbReference type="SUPFAM" id="SSF56300">
    <property type="entry name" value="Metallo-dependent phosphatases"/>
    <property type="match status" value="1"/>
</dbReference>
<dbReference type="AlphaFoldDB" id="A0A1M5UBV9"/>
<dbReference type="PANTHER" id="PTHR11575">
    <property type="entry name" value="5'-NUCLEOTIDASE-RELATED"/>
    <property type="match status" value="1"/>
</dbReference>
<organism evidence="5 6">
    <name type="scientific">Anaerosphaera aminiphila DSM 21120</name>
    <dbReference type="NCBI Taxonomy" id="1120995"/>
    <lineage>
        <taxon>Bacteria</taxon>
        <taxon>Bacillati</taxon>
        <taxon>Bacillota</taxon>
        <taxon>Tissierellia</taxon>
        <taxon>Tissierellales</taxon>
        <taxon>Peptoniphilaceae</taxon>
        <taxon>Anaerosphaera</taxon>
    </lineage>
</organism>
<dbReference type="Gene3D" id="3.60.21.10">
    <property type="match status" value="1"/>
</dbReference>
<dbReference type="Pfam" id="PF00149">
    <property type="entry name" value="Metallophos"/>
    <property type="match status" value="1"/>
</dbReference>
<dbReference type="GO" id="GO:0000166">
    <property type="term" value="F:nucleotide binding"/>
    <property type="evidence" value="ECO:0007669"/>
    <property type="project" value="UniProtKB-KW"/>
</dbReference>
<dbReference type="RefSeq" id="WP_073185391.1">
    <property type="nucleotide sequence ID" value="NZ_FQXI01000015.1"/>
</dbReference>
<dbReference type="InterPro" id="IPR004843">
    <property type="entry name" value="Calcineurin-like_PHP"/>
</dbReference>
<dbReference type="SUPFAM" id="SSF55816">
    <property type="entry name" value="5'-nucleotidase (syn. UDP-sugar hydrolase), C-terminal domain"/>
    <property type="match status" value="1"/>
</dbReference>
<protein>
    <submittedName>
        <fullName evidence="5">2',3'-cyclic-nucleotide 2'-phosphodiesterase / 3'-nucleotidase</fullName>
    </submittedName>
</protein>
<feature type="domain" description="Calcineurin-like phosphoesterase" evidence="3">
    <location>
        <begin position="1"/>
        <end position="221"/>
    </location>
</feature>
<evidence type="ECO:0000313" key="5">
    <source>
        <dbReference type="EMBL" id="SHH60420.1"/>
    </source>
</evidence>
<dbReference type="GO" id="GO:0016787">
    <property type="term" value="F:hydrolase activity"/>
    <property type="evidence" value="ECO:0007669"/>
    <property type="project" value="UniProtKB-KW"/>
</dbReference>